<evidence type="ECO:0000313" key="8">
    <source>
        <dbReference type="Proteomes" id="UP000245014"/>
    </source>
</evidence>
<evidence type="ECO:0000256" key="4">
    <source>
        <dbReference type="SAM" id="Phobius"/>
    </source>
</evidence>
<dbReference type="SUPFAM" id="SSF58104">
    <property type="entry name" value="Methyl-accepting chemotaxis protein (MCP) signaling domain"/>
    <property type="match status" value="1"/>
</dbReference>
<dbReference type="InterPro" id="IPR051310">
    <property type="entry name" value="MCP_chemotaxis"/>
</dbReference>
<evidence type="ECO:0000256" key="1">
    <source>
        <dbReference type="ARBA" id="ARBA00022500"/>
    </source>
</evidence>
<dbReference type="InterPro" id="IPR004089">
    <property type="entry name" value="MCPsignal_dom"/>
</dbReference>
<dbReference type="GO" id="GO:0006935">
    <property type="term" value="P:chemotaxis"/>
    <property type="evidence" value="ECO:0007669"/>
    <property type="project" value="UniProtKB-KW"/>
</dbReference>
<evidence type="ECO:0000259" key="6">
    <source>
        <dbReference type="PROSITE" id="PS50885"/>
    </source>
</evidence>
<accession>A0A2U2C0U9</accession>
<dbReference type="Proteomes" id="UP000245014">
    <property type="component" value="Unassembled WGS sequence"/>
</dbReference>
<dbReference type="GO" id="GO:0004888">
    <property type="term" value="F:transmembrane signaling receptor activity"/>
    <property type="evidence" value="ECO:0007669"/>
    <property type="project" value="TreeGrafter"/>
</dbReference>
<dbReference type="SMART" id="SM00283">
    <property type="entry name" value="MA"/>
    <property type="match status" value="1"/>
</dbReference>
<dbReference type="GO" id="GO:0007165">
    <property type="term" value="P:signal transduction"/>
    <property type="evidence" value="ECO:0007669"/>
    <property type="project" value="UniProtKB-KW"/>
</dbReference>
<dbReference type="InterPro" id="IPR003660">
    <property type="entry name" value="HAMP_dom"/>
</dbReference>
<dbReference type="RefSeq" id="WP_109158324.1">
    <property type="nucleotide sequence ID" value="NZ_QEYI01000003.1"/>
</dbReference>
<dbReference type="PROSITE" id="PS50111">
    <property type="entry name" value="CHEMOTAXIS_TRANSDUC_2"/>
    <property type="match status" value="1"/>
</dbReference>
<dbReference type="CDD" id="cd06225">
    <property type="entry name" value="HAMP"/>
    <property type="match status" value="1"/>
</dbReference>
<evidence type="ECO:0000313" key="7">
    <source>
        <dbReference type="EMBL" id="PWE21591.1"/>
    </source>
</evidence>
<organism evidence="7 8">
    <name type="scientific">Aliarcobacter skirrowii</name>
    <dbReference type="NCBI Taxonomy" id="28200"/>
    <lineage>
        <taxon>Bacteria</taxon>
        <taxon>Pseudomonadati</taxon>
        <taxon>Campylobacterota</taxon>
        <taxon>Epsilonproteobacteria</taxon>
        <taxon>Campylobacterales</taxon>
        <taxon>Arcobacteraceae</taxon>
        <taxon>Aliarcobacter</taxon>
    </lineage>
</organism>
<dbReference type="Pfam" id="PF00015">
    <property type="entry name" value="MCPsignal"/>
    <property type="match status" value="1"/>
</dbReference>
<protein>
    <submittedName>
        <fullName evidence="7">Chemotaxis protein</fullName>
    </submittedName>
</protein>
<proteinExistence type="inferred from homology"/>
<evidence type="ECO:0000259" key="5">
    <source>
        <dbReference type="PROSITE" id="PS50111"/>
    </source>
</evidence>
<dbReference type="PANTHER" id="PTHR43531">
    <property type="entry name" value="PROTEIN ICFG"/>
    <property type="match status" value="1"/>
</dbReference>
<dbReference type="PANTHER" id="PTHR43531:SF11">
    <property type="entry name" value="METHYL-ACCEPTING CHEMOTAXIS PROTEIN 3"/>
    <property type="match status" value="1"/>
</dbReference>
<dbReference type="EMBL" id="QEYI01000003">
    <property type="protein sequence ID" value="PWE21591.1"/>
    <property type="molecule type" value="Genomic_DNA"/>
</dbReference>
<keyword evidence="4" id="KW-0812">Transmembrane</keyword>
<evidence type="ECO:0000256" key="3">
    <source>
        <dbReference type="PROSITE-ProRule" id="PRU00284"/>
    </source>
</evidence>
<dbReference type="InterPro" id="IPR029150">
    <property type="entry name" value="dCache_3"/>
</dbReference>
<evidence type="ECO:0000256" key="2">
    <source>
        <dbReference type="ARBA" id="ARBA00029447"/>
    </source>
</evidence>
<keyword evidence="4" id="KW-0472">Membrane</keyword>
<keyword evidence="4" id="KW-1133">Transmembrane helix</keyword>
<feature type="domain" description="HAMP" evidence="6">
    <location>
        <begin position="316"/>
        <end position="369"/>
    </location>
</feature>
<feature type="transmembrane region" description="Helical" evidence="4">
    <location>
        <begin position="291"/>
        <end position="312"/>
    </location>
</feature>
<comment type="similarity">
    <text evidence="2">Belongs to the methyl-accepting chemotaxis (MCP) protein family.</text>
</comment>
<keyword evidence="1" id="KW-0145">Chemotaxis</keyword>
<keyword evidence="3" id="KW-0807">Transducer</keyword>
<comment type="caution">
    <text evidence="7">The sequence shown here is derived from an EMBL/GenBank/DDBJ whole genome shotgun (WGS) entry which is preliminary data.</text>
</comment>
<sequence>MNRFGIGLKFTIISAVVTVIALIVGYLVLNSYKNSLEDEVQSDVVKSLKNLKDIRVGSKLDVGISNAISIANDSNLQSGLLYSDRDTVIKSVDLLGLKMKESTPFKNIKIHIHTKDNHSFLRSWKQNSHGDDLSSFRASVVEVNKTKKVVNGFEIGNAGLELRSVVPVLKDGVHAGSLEFMQGLNSVAIDFDKEGKAYLLLMDTALATAKYDDKKVINKYLISQNFVNEDFLADAKTIDFDKLLKDGYLVSKKYFYTYDNVVDFQGKKLGITLLAEPISSVQSAIEQASKIIYVALIILVLALLVTMIASLINMKIGILNPILSLKKTIDQITHTSSVESRIEVISNDEIGDVVTSFNRYLDSIEKGHIQDQIVIDETKKVIEKVNAGLLNDKVVGVANSNRVNSLVKEINKMIEKTQSNLLVVNDAIIALSNAQYDYNIKNIENTSGIISSLVNGVRVTQSSINEIMCLIYKSNLDLNDSSKELSIASSNLSESSNIQAASLEETAAAIEEIAATIERSSENATKMAQYAQNVTKSTAIGKELAEKTAISMDEINDQVMAINEAISVIDQIAFQTNILSLNAAVEAATAGEAGKGFAVVAQEVRNLASRSAEAANEIKNIVENATLKAKEGKNSTTNMINGYNELNSNIDVTIKLIEDVATATREQQQAMAQINDTVNSLDQATQQNANLASSINEMAKQTAQLAISLDQTISQTSFDKSASSRICDSNMIVNINKLKSDHINFKNINFAKCNVGNKFTVATSKECNLGKWMRENEHRDFAKTKEWEILTKAHNSVHSLVQDTVDLYAKKASNEEIFDVAVQIEENTKIVFDMLNKVREINCAS</sequence>
<dbReference type="GO" id="GO:0005886">
    <property type="term" value="C:plasma membrane"/>
    <property type="evidence" value="ECO:0007669"/>
    <property type="project" value="TreeGrafter"/>
</dbReference>
<feature type="domain" description="Methyl-accepting transducer" evidence="5">
    <location>
        <begin position="474"/>
        <end position="703"/>
    </location>
</feature>
<name>A0A2U2C0U9_9BACT</name>
<feature type="transmembrane region" description="Helical" evidence="4">
    <location>
        <begin position="6"/>
        <end position="29"/>
    </location>
</feature>
<reference evidence="7 8" key="1">
    <citation type="submission" date="2018-05" db="EMBL/GenBank/DDBJ databases">
        <title>Antimicrobial susceptibility testing and genomic analysis of Arcobacter skirrowii strains and one Arcobacter butzleri isolated from German poultry farms.</title>
        <authorList>
            <person name="Haenel I."/>
            <person name="Hotzel H."/>
            <person name="Tomaso H."/>
            <person name="Busch A."/>
        </authorList>
    </citation>
    <scope>NUCLEOTIDE SEQUENCE [LARGE SCALE GENOMIC DNA]</scope>
    <source>
        <strain evidence="8">v</strain>
    </source>
</reference>
<dbReference type="Pfam" id="PF14827">
    <property type="entry name" value="dCache_3"/>
    <property type="match status" value="1"/>
</dbReference>
<dbReference type="AlphaFoldDB" id="A0A2U2C0U9"/>
<dbReference type="Gene3D" id="6.10.340.10">
    <property type="match status" value="1"/>
</dbReference>
<dbReference type="Gene3D" id="1.20.120.30">
    <property type="entry name" value="Aspartate receptor, ligand-binding domain"/>
    <property type="match status" value="1"/>
</dbReference>
<dbReference type="Pfam" id="PF00672">
    <property type="entry name" value="HAMP"/>
    <property type="match status" value="1"/>
</dbReference>
<dbReference type="STRING" id="28200.GCA_001572935_00140"/>
<dbReference type="Gene3D" id="1.10.287.950">
    <property type="entry name" value="Methyl-accepting chemotaxis protein"/>
    <property type="match status" value="1"/>
</dbReference>
<dbReference type="PROSITE" id="PS50885">
    <property type="entry name" value="HAMP"/>
    <property type="match status" value="1"/>
</dbReference>
<gene>
    <name evidence="7" type="ORF">DF188_05070</name>
</gene>